<dbReference type="InterPro" id="IPR015919">
    <property type="entry name" value="Cadherin-like_sf"/>
</dbReference>
<feature type="domain" description="Sarcoglycan alpha/epsilon N-terminal" evidence="2">
    <location>
        <begin position="139"/>
        <end position="219"/>
    </location>
</feature>
<dbReference type="InterPro" id="IPR008908">
    <property type="entry name" value="Sarcoglycan_alpha/epsilon"/>
</dbReference>
<dbReference type="SUPFAM" id="SSF49313">
    <property type="entry name" value="Cadherin-like"/>
    <property type="match status" value="1"/>
</dbReference>
<feature type="transmembrane region" description="Helical" evidence="1">
    <location>
        <begin position="407"/>
        <end position="428"/>
    </location>
</feature>
<dbReference type="AlphaFoldDB" id="A0A0K0E5X4"/>
<dbReference type="WBParaSite" id="TCONS_00013102.p1">
    <property type="protein sequence ID" value="TCONS_00013102.p1"/>
    <property type="gene ID" value="XLOC_008900"/>
</dbReference>
<evidence type="ECO:0000256" key="1">
    <source>
        <dbReference type="SAM" id="Phobius"/>
    </source>
</evidence>
<dbReference type="InterPro" id="IPR048346">
    <property type="entry name" value="Sarcoglycan_N"/>
</dbReference>
<evidence type="ECO:0000313" key="4">
    <source>
        <dbReference type="WBParaSite" id="SSTP_0000490900.1"/>
    </source>
</evidence>
<proteinExistence type="predicted"/>
<dbReference type="PANTHER" id="PTHR10132:SF14">
    <property type="entry name" value="SARCOGLYCAN ALPHA, ISOFORM C"/>
    <property type="match status" value="1"/>
</dbReference>
<dbReference type="PANTHER" id="PTHR10132">
    <property type="entry name" value="ALPHA-/EPSILON-SARCOGLYCAN FAMILY MEMBER"/>
    <property type="match status" value="1"/>
</dbReference>
<dbReference type="WBParaSite" id="SSTP_0000490900.1">
    <property type="protein sequence ID" value="SSTP_0000490900.1"/>
    <property type="gene ID" value="SSTP_0000490900"/>
</dbReference>
<sequence>MTSQEIFYIFIFYLFYNVIICQNVIYGNQKNYPNKQNYINKPFINVKTVYDNYNQNYGQNNNQHAKNLNQYSSKNNYENRNNYPYQDTRRYPQITNKKDVEKKPHYLNYNSQQMNNKNIIESTLKSTKIETFSVKAVKGKFFVYTLHSGRLFTRTVDVKWTATITGKPDLPSWLHIFQSKHNAISYLIGTPVTSINLVSLHIIARRIDTYETGELFLNIELTEDVRYNNYTQQIAEIHIKNVNAENLISNSGGKINELETIIRQTFKGKDLNPYIFNIESLTPQDGKVLSILRDKPLGAIIYIGTQKKFHSNIFHLIKGLQSNFKYCNNSQIIPLNKYFHKKFDINWCKFNIKNSTIPKKLYDLETKEERKLYRNETVLKLNELSTEKKEEMSGKYTPHYHFWESVLIFPLLAVFCILLVLLLSVIFFGRREGQHWRDYKTPKEQLQEFMAVRESQQRLRELSVQRQMMSMAKSVDQNIDSQSNNLIPSGIGTFLQPKQKTIDSDSYDALISNTPNINPKMYSSQLLNSKKYNDKHYRLPTTVSTGSVSNVASIGPQNHLEKNLTFNRSTTVGKQTVAEAAKATGSSLHLYKNPFDDIEDDKDFDLSTDVNNYAEIEEDIRNEAKHMNYYSKNK</sequence>
<protein>
    <submittedName>
        <fullName evidence="4">CADG domain-containing protein</fullName>
    </submittedName>
    <submittedName>
        <fullName evidence="5">Dystroglycan-type cadherin-like domain-containing protein</fullName>
    </submittedName>
</protein>
<keyword evidence="3" id="KW-1185">Reference proteome</keyword>
<accession>A0A0K0E5X4</accession>
<dbReference type="GO" id="GO:0016012">
    <property type="term" value="C:sarcoglycan complex"/>
    <property type="evidence" value="ECO:0007669"/>
    <property type="project" value="InterPro"/>
</dbReference>
<evidence type="ECO:0000313" key="3">
    <source>
        <dbReference type="Proteomes" id="UP000035681"/>
    </source>
</evidence>
<dbReference type="Proteomes" id="UP000035681">
    <property type="component" value="Unplaced"/>
</dbReference>
<evidence type="ECO:0000259" key="2">
    <source>
        <dbReference type="Pfam" id="PF05510"/>
    </source>
</evidence>
<keyword evidence="1" id="KW-1133">Transmembrane helix</keyword>
<keyword evidence="1" id="KW-0812">Transmembrane</keyword>
<evidence type="ECO:0000313" key="5">
    <source>
        <dbReference type="WBParaSite" id="TCONS_00013102.p1"/>
    </source>
</evidence>
<feature type="transmembrane region" description="Helical" evidence="1">
    <location>
        <begin position="7"/>
        <end position="26"/>
    </location>
</feature>
<reference evidence="4" key="1">
    <citation type="submission" date="2015-08" db="UniProtKB">
        <authorList>
            <consortium name="WormBaseParasite"/>
        </authorList>
    </citation>
    <scope>IDENTIFICATION</scope>
</reference>
<dbReference type="Pfam" id="PF05510">
    <property type="entry name" value="Sarcoglycan_2"/>
    <property type="match status" value="1"/>
</dbReference>
<organism evidence="4">
    <name type="scientific">Strongyloides stercoralis</name>
    <name type="common">Threadworm</name>
    <dbReference type="NCBI Taxonomy" id="6248"/>
    <lineage>
        <taxon>Eukaryota</taxon>
        <taxon>Metazoa</taxon>
        <taxon>Ecdysozoa</taxon>
        <taxon>Nematoda</taxon>
        <taxon>Chromadorea</taxon>
        <taxon>Rhabditida</taxon>
        <taxon>Tylenchina</taxon>
        <taxon>Panagrolaimomorpha</taxon>
        <taxon>Strongyloidoidea</taxon>
        <taxon>Strongyloididae</taxon>
        <taxon>Strongyloides</taxon>
    </lineage>
</organism>
<keyword evidence="1" id="KW-0472">Membrane</keyword>
<name>A0A0K0E5X4_STRER</name>
<dbReference type="GO" id="GO:0005509">
    <property type="term" value="F:calcium ion binding"/>
    <property type="evidence" value="ECO:0007669"/>
    <property type="project" value="InterPro"/>
</dbReference>
<dbReference type="STRING" id="6248.A0A0K0E5X4"/>